<feature type="compositionally biased region" description="Pro residues" evidence="3">
    <location>
        <begin position="96"/>
        <end position="115"/>
    </location>
</feature>
<dbReference type="OrthoDB" id="265776at2759"/>
<dbReference type="InterPro" id="IPR028889">
    <property type="entry name" value="USP"/>
</dbReference>
<evidence type="ECO:0000259" key="4">
    <source>
        <dbReference type="PROSITE" id="PS50235"/>
    </source>
</evidence>
<dbReference type="Gene3D" id="3.90.70.10">
    <property type="entry name" value="Cysteine proteinases"/>
    <property type="match status" value="1"/>
</dbReference>
<accession>A0A9N9R8Z0</accession>
<evidence type="ECO:0000313" key="5">
    <source>
        <dbReference type="EMBL" id="CAG9791664.1"/>
    </source>
</evidence>
<dbReference type="AlphaFoldDB" id="A0A9N9R8Z0"/>
<dbReference type="GO" id="GO:0005794">
    <property type="term" value="C:Golgi apparatus"/>
    <property type="evidence" value="ECO:0007669"/>
    <property type="project" value="TreeGrafter"/>
</dbReference>
<sequence length="222" mass="24734">MIQVWNTEPLTQYFNSGMHLYEVNTTNPLGTRGALALRFGELCKEVWSCSARSVAPLRVRWVVSRHARALAGGGQHDAQELLAWLLDHLHEDLNRAPPPPPPPAPAPAPPAPDPAARPDQAAAAEAWEAYTARNRSILTELFYGQLKSRVRCDTCGRDSVRFDTFNMLSLPLPMESYVRTQIRVILLDGSVPVKYGIRVNSDETYYDLKQKLSELCGLPPES</sequence>
<evidence type="ECO:0000256" key="1">
    <source>
        <dbReference type="ARBA" id="ARBA00000707"/>
    </source>
</evidence>
<dbReference type="PANTHER" id="PTHR21646:SF76">
    <property type="entry name" value="UBIQUITIN CARBOXYL-TERMINAL HYDROLASE 32"/>
    <property type="match status" value="1"/>
</dbReference>
<dbReference type="InterPro" id="IPR038765">
    <property type="entry name" value="Papain-like_cys_pep_sf"/>
</dbReference>
<dbReference type="CDD" id="cd17039">
    <property type="entry name" value="Ubl_ubiquitin_like"/>
    <property type="match status" value="1"/>
</dbReference>
<reference evidence="5" key="1">
    <citation type="submission" date="2021-12" db="EMBL/GenBank/DDBJ databases">
        <authorList>
            <person name="King R."/>
        </authorList>
    </citation>
    <scope>NUCLEOTIDE SEQUENCE</scope>
</reference>
<evidence type="ECO:0000256" key="3">
    <source>
        <dbReference type="SAM" id="MobiDB-lite"/>
    </source>
</evidence>
<dbReference type="EMBL" id="OU893334">
    <property type="protein sequence ID" value="CAG9791664.1"/>
    <property type="molecule type" value="Genomic_DNA"/>
</dbReference>
<dbReference type="GO" id="GO:0004843">
    <property type="term" value="F:cysteine-type deubiquitinase activity"/>
    <property type="evidence" value="ECO:0007669"/>
    <property type="project" value="UniProtKB-EC"/>
</dbReference>
<reference evidence="5" key="2">
    <citation type="submission" date="2022-10" db="EMBL/GenBank/DDBJ databases">
        <authorList>
            <consortium name="ENA_rothamsted_submissions"/>
            <consortium name="culmorum"/>
            <person name="King R."/>
        </authorList>
    </citation>
    <scope>NUCLEOTIDE SEQUENCE</scope>
</reference>
<protein>
    <recommendedName>
        <fullName evidence="2">ubiquitinyl hydrolase 1</fullName>
        <ecNumber evidence="2">3.4.19.12</ecNumber>
    </recommendedName>
</protein>
<dbReference type="Pfam" id="PF00443">
    <property type="entry name" value="UCH"/>
    <property type="match status" value="1"/>
</dbReference>
<dbReference type="GO" id="GO:0016579">
    <property type="term" value="P:protein deubiquitination"/>
    <property type="evidence" value="ECO:0007669"/>
    <property type="project" value="InterPro"/>
</dbReference>
<feature type="domain" description="USP" evidence="4">
    <location>
        <begin position="1"/>
        <end position="222"/>
    </location>
</feature>
<comment type="catalytic activity">
    <reaction evidence="1">
        <text>Thiol-dependent hydrolysis of ester, thioester, amide, peptide and isopeptide bonds formed by the C-terminal Gly of ubiquitin (a 76-residue protein attached to proteins as an intracellular targeting signal).</text>
        <dbReference type="EC" id="3.4.19.12"/>
    </reaction>
</comment>
<dbReference type="SUPFAM" id="SSF54001">
    <property type="entry name" value="Cysteine proteinases"/>
    <property type="match status" value="1"/>
</dbReference>
<dbReference type="InterPro" id="IPR050185">
    <property type="entry name" value="Ub_carboxyl-term_hydrolase"/>
</dbReference>
<feature type="region of interest" description="Disordered" evidence="3">
    <location>
        <begin position="92"/>
        <end position="120"/>
    </location>
</feature>
<proteinExistence type="predicted"/>
<dbReference type="EC" id="3.4.19.12" evidence="2"/>
<organism evidence="5 6">
    <name type="scientific">Diatraea saccharalis</name>
    <name type="common">sugarcane borer</name>
    <dbReference type="NCBI Taxonomy" id="40085"/>
    <lineage>
        <taxon>Eukaryota</taxon>
        <taxon>Metazoa</taxon>
        <taxon>Ecdysozoa</taxon>
        <taxon>Arthropoda</taxon>
        <taxon>Hexapoda</taxon>
        <taxon>Insecta</taxon>
        <taxon>Pterygota</taxon>
        <taxon>Neoptera</taxon>
        <taxon>Endopterygota</taxon>
        <taxon>Lepidoptera</taxon>
        <taxon>Glossata</taxon>
        <taxon>Ditrysia</taxon>
        <taxon>Pyraloidea</taxon>
        <taxon>Crambidae</taxon>
        <taxon>Crambinae</taxon>
        <taxon>Diatraea</taxon>
    </lineage>
</organism>
<dbReference type="PANTHER" id="PTHR21646">
    <property type="entry name" value="UBIQUITIN CARBOXYL-TERMINAL HYDROLASE"/>
    <property type="match status" value="1"/>
</dbReference>
<dbReference type="Proteomes" id="UP001153714">
    <property type="component" value="Chromosome 3"/>
</dbReference>
<dbReference type="InterPro" id="IPR001394">
    <property type="entry name" value="Peptidase_C19_UCH"/>
</dbReference>
<name>A0A9N9R8Z0_9NEOP</name>
<evidence type="ECO:0000256" key="2">
    <source>
        <dbReference type="ARBA" id="ARBA00012759"/>
    </source>
</evidence>
<gene>
    <name evidence="5" type="ORF">DIATSA_LOCUS9264</name>
</gene>
<keyword evidence="6" id="KW-1185">Reference proteome</keyword>
<dbReference type="PROSITE" id="PS50235">
    <property type="entry name" value="USP_3"/>
    <property type="match status" value="1"/>
</dbReference>
<evidence type="ECO:0000313" key="6">
    <source>
        <dbReference type="Proteomes" id="UP001153714"/>
    </source>
</evidence>